<dbReference type="RefSeq" id="WP_274950730.1">
    <property type="nucleotide sequence ID" value="NZ_CBCTOL010000004.1"/>
</dbReference>
<dbReference type="EMBL" id="JABZMK010000008">
    <property type="protein sequence ID" value="MBF1129002.1"/>
    <property type="molecule type" value="Genomic_DNA"/>
</dbReference>
<dbReference type="Proteomes" id="UP000757890">
    <property type="component" value="Unassembled WGS sequence"/>
</dbReference>
<gene>
    <name evidence="1" type="ORF">HXL70_03040</name>
</gene>
<proteinExistence type="predicted"/>
<sequence>MVLNGSIRERVWQMLSCGGYSRNRKVSSDGCEALYAKAGVPFLPAARRFYERCGGLFSDCEIIFETGSDSREFYFYLYPDMGEDAAVELYKAYYDKGTSAGERICGEALAAKAAAGTEVSPVGIIGYYYPATVYAAENGMLYCVHEYESDVRVFADVEEILAYELQAHRPIRIERRR</sequence>
<accession>A0A930FQR9</accession>
<protein>
    <submittedName>
        <fullName evidence="1">SUKH-3 domain-containing protein</fullName>
    </submittedName>
</protein>
<reference evidence="1" key="1">
    <citation type="submission" date="2020-04" db="EMBL/GenBank/DDBJ databases">
        <title>Deep metagenomics examines the oral microbiome during advanced dental caries in children, revealing novel taxa and co-occurrences with host molecules.</title>
        <authorList>
            <person name="Baker J.L."/>
            <person name="Morton J.T."/>
            <person name="Dinis M."/>
            <person name="Alvarez R."/>
            <person name="Tran N.C."/>
            <person name="Knight R."/>
            <person name="Edlund A."/>
        </authorList>
    </citation>
    <scope>NUCLEOTIDE SEQUENCE</scope>
    <source>
        <strain evidence="1">JCVI_32_bin.14</strain>
    </source>
</reference>
<dbReference type="AlphaFoldDB" id="A0A930FQR9"/>
<evidence type="ECO:0000313" key="2">
    <source>
        <dbReference type="Proteomes" id="UP000757890"/>
    </source>
</evidence>
<comment type="caution">
    <text evidence="1">The sequence shown here is derived from an EMBL/GenBank/DDBJ whole genome shotgun (WGS) entry which is preliminary data.</text>
</comment>
<evidence type="ECO:0000313" key="1">
    <source>
        <dbReference type="EMBL" id="MBF1129002.1"/>
    </source>
</evidence>
<organism evidence="1 2">
    <name type="scientific">Dialister invisus</name>
    <dbReference type="NCBI Taxonomy" id="218538"/>
    <lineage>
        <taxon>Bacteria</taxon>
        <taxon>Bacillati</taxon>
        <taxon>Bacillota</taxon>
        <taxon>Negativicutes</taxon>
        <taxon>Veillonellales</taxon>
        <taxon>Veillonellaceae</taxon>
        <taxon>Dialister</taxon>
    </lineage>
</organism>
<name>A0A930FQR9_9FIRM</name>